<dbReference type="EMBL" id="FNKH01000002">
    <property type="protein sequence ID" value="SDQ63434.1"/>
    <property type="molecule type" value="Genomic_DNA"/>
</dbReference>
<keyword evidence="7" id="KW-0067">ATP-binding</keyword>
<keyword evidence="6 10" id="KW-0418">Kinase</keyword>
<keyword evidence="4" id="KW-0808">Transferase</keyword>
<dbReference type="PROSITE" id="PS00794">
    <property type="entry name" value="HPPK"/>
    <property type="match status" value="1"/>
</dbReference>
<dbReference type="CDD" id="cd00483">
    <property type="entry name" value="HPPK"/>
    <property type="match status" value="1"/>
</dbReference>
<dbReference type="OrthoDB" id="9808041at2"/>
<dbReference type="PANTHER" id="PTHR43071:SF1">
    <property type="entry name" value="2-AMINO-4-HYDROXY-6-HYDROXYMETHYLDIHYDROPTERIDINE PYROPHOSPHOKINASE"/>
    <property type="match status" value="1"/>
</dbReference>
<evidence type="ECO:0000313" key="10">
    <source>
        <dbReference type="EMBL" id="SDQ63434.1"/>
    </source>
</evidence>
<evidence type="ECO:0000256" key="1">
    <source>
        <dbReference type="ARBA" id="ARBA00000198"/>
    </source>
</evidence>
<comment type="pathway">
    <text evidence="2">Cofactor biosynthesis; tetrahydrofolate biosynthesis; 2-amino-4-hydroxy-6-hydroxymethyl-7,8-dihydropteridine diphosphate from 7,8-dihydroneopterin triphosphate: step 4/4.</text>
</comment>
<dbReference type="UniPathway" id="UPA00077">
    <property type="reaction ID" value="UER00155"/>
</dbReference>
<dbReference type="Pfam" id="PF01288">
    <property type="entry name" value="HPPK"/>
    <property type="match status" value="1"/>
</dbReference>
<proteinExistence type="predicted"/>
<evidence type="ECO:0000256" key="4">
    <source>
        <dbReference type="ARBA" id="ARBA00022679"/>
    </source>
</evidence>
<evidence type="ECO:0000256" key="6">
    <source>
        <dbReference type="ARBA" id="ARBA00022777"/>
    </source>
</evidence>
<keyword evidence="11" id="KW-1185">Reference proteome</keyword>
<accession>A0A1H1CGY3</accession>
<dbReference type="GO" id="GO:0046654">
    <property type="term" value="P:tetrahydrofolate biosynthetic process"/>
    <property type="evidence" value="ECO:0007669"/>
    <property type="project" value="UniProtKB-UniPathway"/>
</dbReference>
<dbReference type="GO" id="GO:0005524">
    <property type="term" value="F:ATP binding"/>
    <property type="evidence" value="ECO:0007669"/>
    <property type="project" value="UniProtKB-KW"/>
</dbReference>
<comment type="catalytic activity">
    <reaction evidence="1">
        <text>6-hydroxymethyl-7,8-dihydropterin + ATP = (7,8-dihydropterin-6-yl)methyl diphosphate + AMP + H(+)</text>
        <dbReference type="Rhea" id="RHEA:11412"/>
        <dbReference type="ChEBI" id="CHEBI:15378"/>
        <dbReference type="ChEBI" id="CHEBI:30616"/>
        <dbReference type="ChEBI" id="CHEBI:44841"/>
        <dbReference type="ChEBI" id="CHEBI:72950"/>
        <dbReference type="ChEBI" id="CHEBI:456215"/>
        <dbReference type="EC" id="2.7.6.3"/>
    </reaction>
</comment>
<dbReference type="PANTHER" id="PTHR43071">
    <property type="entry name" value="2-AMINO-4-HYDROXY-6-HYDROXYMETHYLDIHYDROPTERIDINE PYROPHOSPHOKINASE"/>
    <property type="match status" value="1"/>
</dbReference>
<dbReference type="InterPro" id="IPR035907">
    <property type="entry name" value="Hppk_sf"/>
</dbReference>
<feature type="domain" description="7,8-dihydro-6-hydroxymethylpterin-pyrophosphokinase" evidence="9">
    <location>
        <begin position="90"/>
        <end position="101"/>
    </location>
</feature>
<reference evidence="10 11" key="1">
    <citation type="submission" date="2016-10" db="EMBL/GenBank/DDBJ databases">
        <authorList>
            <person name="de Groot N.N."/>
        </authorList>
    </citation>
    <scope>NUCLEOTIDE SEQUENCE [LARGE SCALE GENOMIC DNA]</scope>
    <source>
        <strain evidence="10 11">DSM 20117</strain>
    </source>
</reference>
<sequence>MSVRAVLALGSNLGERSDTLSHAVADLVDTPNVRLCAVSPVVQTKSVGGPENQPDYLNMVIEVETDLEPYKLLEHCQSVENKHHRTREVRWGPRTLDVDIITYGDLKLDDEALTVPHPRAHERAFVLQPWAWMDSHATLNGVPVGELAEAAGDLDGLAPFEPGH</sequence>
<evidence type="ECO:0000259" key="9">
    <source>
        <dbReference type="PROSITE" id="PS00794"/>
    </source>
</evidence>
<dbReference type="SUPFAM" id="SSF55083">
    <property type="entry name" value="6-hydroxymethyl-7,8-dihydropterin pyrophosphokinase, HPPK"/>
    <property type="match status" value="1"/>
</dbReference>
<dbReference type="GO" id="GO:0003848">
    <property type="term" value="F:2-amino-4-hydroxy-6-hydroxymethyldihydropteridine diphosphokinase activity"/>
    <property type="evidence" value="ECO:0007669"/>
    <property type="project" value="UniProtKB-EC"/>
</dbReference>
<dbReference type="STRING" id="37928.SAMN04489742_1917"/>
<evidence type="ECO:0000313" key="11">
    <source>
        <dbReference type="Proteomes" id="UP000181917"/>
    </source>
</evidence>
<gene>
    <name evidence="10" type="ORF">SAMN04489742_1917</name>
</gene>
<evidence type="ECO:0000256" key="8">
    <source>
        <dbReference type="ARBA" id="ARBA00022909"/>
    </source>
</evidence>
<protein>
    <recommendedName>
        <fullName evidence="3">2-amino-4-hydroxy-6-hydroxymethyldihydropteridine diphosphokinase</fullName>
        <ecNumber evidence="3">2.7.6.3</ecNumber>
    </recommendedName>
</protein>
<dbReference type="NCBIfam" id="TIGR01498">
    <property type="entry name" value="folK"/>
    <property type="match status" value="1"/>
</dbReference>
<keyword evidence="8" id="KW-0289">Folate biosynthesis</keyword>
<evidence type="ECO:0000256" key="3">
    <source>
        <dbReference type="ARBA" id="ARBA00013253"/>
    </source>
</evidence>
<name>A0A1H1CGY3_9MICC</name>
<dbReference type="InterPro" id="IPR000550">
    <property type="entry name" value="Hppk"/>
</dbReference>
<evidence type="ECO:0000256" key="5">
    <source>
        <dbReference type="ARBA" id="ARBA00022741"/>
    </source>
</evidence>
<organism evidence="10 11">
    <name type="scientific">Crystallibacter crystallopoietes</name>
    <dbReference type="NCBI Taxonomy" id="37928"/>
    <lineage>
        <taxon>Bacteria</taxon>
        <taxon>Bacillati</taxon>
        <taxon>Actinomycetota</taxon>
        <taxon>Actinomycetes</taxon>
        <taxon>Micrococcales</taxon>
        <taxon>Micrococcaceae</taxon>
        <taxon>Crystallibacter</taxon>
    </lineage>
</organism>
<dbReference type="GO" id="GO:0046656">
    <property type="term" value="P:folic acid biosynthetic process"/>
    <property type="evidence" value="ECO:0007669"/>
    <property type="project" value="UniProtKB-KW"/>
</dbReference>
<dbReference type="KEGG" id="acry:AC20117_07785"/>
<dbReference type="AlphaFoldDB" id="A0A1H1CGY3"/>
<dbReference type="EC" id="2.7.6.3" evidence="3"/>
<evidence type="ECO:0000256" key="7">
    <source>
        <dbReference type="ARBA" id="ARBA00022840"/>
    </source>
</evidence>
<dbReference type="GO" id="GO:0016301">
    <property type="term" value="F:kinase activity"/>
    <property type="evidence" value="ECO:0007669"/>
    <property type="project" value="UniProtKB-KW"/>
</dbReference>
<keyword evidence="5" id="KW-0547">Nucleotide-binding</keyword>
<evidence type="ECO:0000256" key="2">
    <source>
        <dbReference type="ARBA" id="ARBA00005051"/>
    </source>
</evidence>
<dbReference type="Proteomes" id="UP000181917">
    <property type="component" value="Unassembled WGS sequence"/>
</dbReference>
<dbReference type="Gene3D" id="3.30.70.560">
    <property type="entry name" value="7,8-Dihydro-6-hydroxymethylpterin-pyrophosphokinase HPPK"/>
    <property type="match status" value="1"/>
</dbReference>
<dbReference type="RefSeq" id="WP_074700215.1">
    <property type="nucleotide sequence ID" value="NZ_CP018863.1"/>
</dbReference>